<evidence type="ECO:0000313" key="9">
    <source>
        <dbReference type="EMBL" id="SDH45132.1"/>
    </source>
</evidence>
<evidence type="ECO:0000313" key="10">
    <source>
        <dbReference type="Proteomes" id="UP000198822"/>
    </source>
</evidence>
<dbReference type="SUPFAM" id="SSF53697">
    <property type="entry name" value="SIS domain"/>
    <property type="match status" value="1"/>
</dbReference>
<evidence type="ECO:0000259" key="8">
    <source>
        <dbReference type="PROSITE" id="PS51464"/>
    </source>
</evidence>
<dbReference type="SUPFAM" id="SSF56235">
    <property type="entry name" value="N-terminal nucleophile aminohydrolases (Ntn hydrolases)"/>
    <property type="match status" value="1"/>
</dbReference>
<keyword evidence="6" id="KW-0315">Glutamine amidotransferase</keyword>
<dbReference type="PANTHER" id="PTHR10937">
    <property type="entry name" value="GLUCOSAMINE--FRUCTOSE-6-PHOSPHATE AMINOTRANSFERASE, ISOMERIZING"/>
    <property type="match status" value="1"/>
</dbReference>
<evidence type="ECO:0000256" key="6">
    <source>
        <dbReference type="ARBA" id="ARBA00022962"/>
    </source>
</evidence>
<dbReference type="PROSITE" id="PS51278">
    <property type="entry name" value="GATASE_TYPE_2"/>
    <property type="match status" value="1"/>
</dbReference>
<feature type="domain" description="Glutamine amidotransferase type-2" evidence="7">
    <location>
        <begin position="2"/>
        <end position="217"/>
    </location>
</feature>
<evidence type="ECO:0000256" key="3">
    <source>
        <dbReference type="ARBA" id="ARBA00016090"/>
    </source>
</evidence>
<dbReference type="InterPro" id="IPR017932">
    <property type="entry name" value="GATase_2_dom"/>
</dbReference>
<dbReference type="PROSITE" id="PS51464">
    <property type="entry name" value="SIS"/>
    <property type="match status" value="1"/>
</dbReference>
<name>A0A1G8CI91_9MICO</name>
<evidence type="ECO:0000256" key="2">
    <source>
        <dbReference type="ARBA" id="ARBA00012916"/>
    </source>
</evidence>
<dbReference type="Gene3D" id="3.60.20.10">
    <property type="entry name" value="Glutamine Phosphoribosylpyrophosphate, subunit 1, domain 1"/>
    <property type="match status" value="1"/>
</dbReference>
<dbReference type="InterPro" id="IPR046348">
    <property type="entry name" value="SIS_dom_sf"/>
</dbReference>
<evidence type="ECO:0000256" key="1">
    <source>
        <dbReference type="ARBA" id="ARBA00001031"/>
    </source>
</evidence>
<dbReference type="InterPro" id="IPR029055">
    <property type="entry name" value="Ntn_hydrolases_N"/>
</dbReference>
<dbReference type="AlphaFoldDB" id="A0A1G8CI91"/>
<dbReference type="Pfam" id="PF01380">
    <property type="entry name" value="SIS"/>
    <property type="match status" value="1"/>
</dbReference>
<dbReference type="GO" id="GO:0006047">
    <property type="term" value="P:UDP-N-acetylglucosamine metabolic process"/>
    <property type="evidence" value="ECO:0007669"/>
    <property type="project" value="TreeGrafter"/>
</dbReference>
<dbReference type="InterPro" id="IPR001347">
    <property type="entry name" value="SIS_dom"/>
</dbReference>
<keyword evidence="5 9" id="KW-0808">Transferase</keyword>
<dbReference type="Proteomes" id="UP000198822">
    <property type="component" value="Chromosome I"/>
</dbReference>
<dbReference type="Gene3D" id="3.40.50.10490">
    <property type="entry name" value="Glucose-6-phosphate isomerase like protein, domain 1"/>
    <property type="match status" value="2"/>
</dbReference>
<evidence type="ECO:0000256" key="5">
    <source>
        <dbReference type="ARBA" id="ARBA00022679"/>
    </source>
</evidence>
<gene>
    <name evidence="9" type="ORF">SAMN04489720_1300</name>
</gene>
<keyword evidence="4 9" id="KW-0032">Aminotransferase</keyword>
<dbReference type="GO" id="GO:0097367">
    <property type="term" value="F:carbohydrate derivative binding"/>
    <property type="evidence" value="ECO:0007669"/>
    <property type="project" value="InterPro"/>
</dbReference>
<dbReference type="GO" id="GO:0006002">
    <property type="term" value="P:fructose 6-phosphate metabolic process"/>
    <property type="evidence" value="ECO:0007669"/>
    <property type="project" value="TreeGrafter"/>
</dbReference>
<dbReference type="EC" id="2.6.1.16" evidence="2"/>
<dbReference type="PANTHER" id="PTHR10937:SF0">
    <property type="entry name" value="GLUTAMINE--FRUCTOSE-6-PHOSPHATE TRANSAMINASE (ISOMERIZING)"/>
    <property type="match status" value="1"/>
</dbReference>
<dbReference type="Pfam" id="PF13537">
    <property type="entry name" value="GATase_7"/>
    <property type="match status" value="1"/>
</dbReference>
<evidence type="ECO:0000259" key="7">
    <source>
        <dbReference type="PROSITE" id="PS51278"/>
    </source>
</evidence>
<organism evidence="9 10">
    <name type="scientific">Agrococcus jejuensis</name>
    <dbReference type="NCBI Taxonomy" id="399736"/>
    <lineage>
        <taxon>Bacteria</taxon>
        <taxon>Bacillati</taxon>
        <taxon>Actinomycetota</taxon>
        <taxon>Actinomycetes</taxon>
        <taxon>Micrococcales</taxon>
        <taxon>Microbacteriaceae</taxon>
        <taxon>Agrococcus</taxon>
    </lineage>
</organism>
<feature type="domain" description="SIS" evidence="8">
    <location>
        <begin position="278"/>
        <end position="415"/>
    </location>
</feature>
<sequence>MSPLSAYVGTTEAAPMLLGGLARLGDDHDATGIAVWSARGDVAMTRVIGSTVLHPADFRAGDDARIGIAHVGCGTRARARRRDVQPLVDCTERLHVVQDGTISNAASLRAGLLADGHAFLSDDAAEVVAHLLEEALEHAGSVALALAATVPSLDGAWSIVALDGETGEVAASAAGSPLMLGERDDDMLLASHAASLAPHCSSVRLLARGDVVSIATGAVRWLRLGRERAAPPLVAIQPQLRGHDVGDDRHRDEIEDQPRAAARVLEAIGSSVADGSLWRALPLRPLDRVAFVGSGSALHAGRVAAAVLSDLGGVPTRWMRPADVATASLEPGTLLVGLGGSDDSSTLRRAVDAPSARGLQLLVLAHAHHSPLSRVADAALDWLAPPEVGAAAATFVGQAITGVAVALSALVASGRLDRASAAAHAAMLHETPSRLHDAIAGSTREVTALVEELRDHSSFLVVGTGSGLPYAAEGALQLQQLAARWAHHHPASDLLGSRSRVVDASMGAFVVDSGTDDVDDAIAYLVASGARVLRIGGRRADIGVAVRRGRNGRGVPWDATPWGPIEAIVPMQLFARELGRELGVAGPPAG</sequence>
<protein>
    <recommendedName>
        <fullName evidence="3">Glutamine--fructose-6-phosphate aminotransferase [isomerizing]</fullName>
        <ecNumber evidence="2">2.6.1.16</ecNumber>
    </recommendedName>
</protein>
<dbReference type="STRING" id="399736.SAMN04489720_1300"/>
<dbReference type="GO" id="GO:0006487">
    <property type="term" value="P:protein N-linked glycosylation"/>
    <property type="evidence" value="ECO:0007669"/>
    <property type="project" value="TreeGrafter"/>
</dbReference>
<dbReference type="EMBL" id="LT629695">
    <property type="protein sequence ID" value="SDH45132.1"/>
    <property type="molecule type" value="Genomic_DNA"/>
</dbReference>
<evidence type="ECO:0000256" key="4">
    <source>
        <dbReference type="ARBA" id="ARBA00022576"/>
    </source>
</evidence>
<dbReference type="GO" id="GO:0004360">
    <property type="term" value="F:glutamine-fructose-6-phosphate transaminase (isomerizing) activity"/>
    <property type="evidence" value="ECO:0007669"/>
    <property type="project" value="UniProtKB-EC"/>
</dbReference>
<keyword evidence="10" id="KW-1185">Reference proteome</keyword>
<reference evidence="10" key="1">
    <citation type="submission" date="2016-10" db="EMBL/GenBank/DDBJ databases">
        <authorList>
            <person name="Varghese N."/>
            <person name="Submissions S."/>
        </authorList>
    </citation>
    <scope>NUCLEOTIDE SEQUENCE [LARGE SCALE GENOMIC DNA]</scope>
    <source>
        <strain evidence="10">DSM 22002</strain>
    </source>
</reference>
<accession>A0A1G8CI91</accession>
<comment type="catalytic activity">
    <reaction evidence="1">
        <text>D-fructose 6-phosphate + L-glutamine = D-glucosamine 6-phosphate + L-glutamate</text>
        <dbReference type="Rhea" id="RHEA:13237"/>
        <dbReference type="ChEBI" id="CHEBI:29985"/>
        <dbReference type="ChEBI" id="CHEBI:58359"/>
        <dbReference type="ChEBI" id="CHEBI:58725"/>
        <dbReference type="ChEBI" id="CHEBI:61527"/>
        <dbReference type="EC" id="2.6.1.16"/>
    </reaction>
</comment>
<dbReference type="RefSeq" id="WP_172802259.1">
    <property type="nucleotide sequence ID" value="NZ_LT629695.1"/>
</dbReference>
<proteinExistence type="predicted"/>